<dbReference type="AlphaFoldDB" id="A0A2A6BLJ8"/>
<accession>A0A2A6BLJ8</accession>
<evidence type="ECO:0000313" key="2">
    <source>
        <dbReference type="EnsemblMetazoa" id="PPA43978.1"/>
    </source>
</evidence>
<organism evidence="2 3">
    <name type="scientific">Pristionchus pacificus</name>
    <name type="common">Parasitic nematode worm</name>
    <dbReference type="NCBI Taxonomy" id="54126"/>
    <lineage>
        <taxon>Eukaryota</taxon>
        <taxon>Metazoa</taxon>
        <taxon>Ecdysozoa</taxon>
        <taxon>Nematoda</taxon>
        <taxon>Chromadorea</taxon>
        <taxon>Rhabditida</taxon>
        <taxon>Rhabditina</taxon>
        <taxon>Diplogasteromorpha</taxon>
        <taxon>Diplogasteroidea</taxon>
        <taxon>Neodiplogasteridae</taxon>
        <taxon>Pristionchus</taxon>
    </lineage>
</organism>
<proteinExistence type="predicted"/>
<reference evidence="3" key="1">
    <citation type="journal article" date="2008" name="Nat. Genet.">
        <title>The Pristionchus pacificus genome provides a unique perspective on nematode lifestyle and parasitism.</title>
        <authorList>
            <person name="Dieterich C."/>
            <person name="Clifton S.W."/>
            <person name="Schuster L.N."/>
            <person name="Chinwalla A."/>
            <person name="Delehaunty K."/>
            <person name="Dinkelacker I."/>
            <person name="Fulton L."/>
            <person name="Fulton R."/>
            <person name="Godfrey J."/>
            <person name="Minx P."/>
            <person name="Mitreva M."/>
            <person name="Roeseler W."/>
            <person name="Tian H."/>
            <person name="Witte H."/>
            <person name="Yang S.P."/>
            <person name="Wilson R.K."/>
            <person name="Sommer R.J."/>
        </authorList>
    </citation>
    <scope>NUCLEOTIDE SEQUENCE [LARGE SCALE GENOMIC DNA]</scope>
    <source>
        <strain evidence="3">PS312</strain>
    </source>
</reference>
<keyword evidence="3" id="KW-1185">Reference proteome</keyword>
<name>A0A2A6BLJ8_PRIPA</name>
<reference evidence="2" key="2">
    <citation type="submission" date="2022-06" db="UniProtKB">
        <authorList>
            <consortium name="EnsemblMetazoa"/>
        </authorList>
    </citation>
    <scope>IDENTIFICATION</scope>
    <source>
        <strain evidence="2">PS312</strain>
    </source>
</reference>
<feature type="compositionally biased region" description="Basic and acidic residues" evidence="1">
    <location>
        <begin position="9"/>
        <end position="20"/>
    </location>
</feature>
<evidence type="ECO:0000313" key="3">
    <source>
        <dbReference type="Proteomes" id="UP000005239"/>
    </source>
</evidence>
<evidence type="ECO:0000256" key="1">
    <source>
        <dbReference type="SAM" id="MobiDB-lite"/>
    </source>
</evidence>
<accession>A0A8R1V4C5</accession>
<dbReference type="EnsemblMetazoa" id="PPA43978.1">
    <property type="protein sequence ID" value="PPA43978.1"/>
    <property type="gene ID" value="WBGene00282347"/>
</dbReference>
<protein>
    <submittedName>
        <fullName evidence="2">Uncharacterized protein</fullName>
    </submittedName>
</protein>
<dbReference type="Proteomes" id="UP000005239">
    <property type="component" value="Unassembled WGS sequence"/>
</dbReference>
<feature type="region of interest" description="Disordered" evidence="1">
    <location>
        <begin position="1"/>
        <end position="20"/>
    </location>
</feature>
<gene>
    <name evidence="2" type="primary">WBGene00282347</name>
</gene>
<sequence>MESDGENGGQREEKEIHRRFFSRPREERNEVDRCVCKNFGDVGGYLETSLNVDLTKTDWTTTLKECKEC</sequence>